<dbReference type="InterPro" id="IPR039425">
    <property type="entry name" value="RNA_pol_sigma-70-like"/>
</dbReference>
<dbReference type="PANTHER" id="PTHR43133">
    <property type="entry name" value="RNA POLYMERASE ECF-TYPE SIGMA FACTO"/>
    <property type="match status" value="1"/>
</dbReference>
<evidence type="ECO:0000259" key="5">
    <source>
        <dbReference type="Pfam" id="PF04542"/>
    </source>
</evidence>
<evidence type="ECO:0000256" key="2">
    <source>
        <dbReference type="ARBA" id="ARBA00023015"/>
    </source>
</evidence>
<accession>A0A1F4PN03</accession>
<protein>
    <recommendedName>
        <fullName evidence="9">RNA polymerase sigma-70 region 2 domain-containing protein</fullName>
    </recommendedName>
</protein>
<dbReference type="InterPro" id="IPR007627">
    <property type="entry name" value="RNA_pol_sigma70_r2"/>
</dbReference>
<dbReference type="InterPro" id="IPR013324">
    <property type="entry name" value="RNA_pol_sigma_r3/r4-like"/>
</dbReference>
<sequence length="185" mass="21125">MTEKEIQTLISRIQSGETELFGQLFELFSDKIFCHVTFRVGDRETAKDLTSEVFLGAWQSLPKYHHQETAKFSTWLFSIARRVIADYYRKYQRTDRGKVALDDIAEFLPDKGLSPEELAATKLISDRVVAAIQSLPPDMAEAVTLHYIDEMEHAEMATITGKTEGNLRVLVHRGLSQIRKILLSH</sequence>
<dbReference type="GO" id="GO:0016987">
    <property type="term" value="F:sigma factor activity"/>
    <property type="evidence" value="ECO:0007669"/>
    <property type="project" value="UniProtKB-KW"/>
</dbReference>
<dbReference type="EMBL" id="METE01000011">
    <property type="protein sequence ID" value="OGB85034.1"/>
    <property type="molecule type" value="Genomic_DNA"/>
</dbReference>
<dbReference type="Gene3D" id="1.10.1740.10">
    <property type="match status" value="1"/>
</dbReference>
<dbReference type="Gene3D" id="1.10.10.10">
    <property type="entry name" value="Winged helix-like DNA-binding domain superfamily/Winged helix DNA-binding domain"/>
    <property type="match status" value="1"/>
</dbReference>
<dbReference type="InterPro" id="IPR014284">
    <property type="entry name" value="RNA_pol_sigma-70_dom"/>
</dbReference>
<dbReference type="PANTHER" id="PTHR43133:SF57">
    <property type="entry name" value="RNA POLYMERASE SIGMA-70 FACTOR"/>
    <property type="match status" value="1"/>
</dbReference>
<dbReference type="Pfam" id="PF08281">
    <property type="entry name" value="Sigma70_r4_2"/>
    <property type="match status" value="1"/>
</dbReference>
<reference evidence="7 8" key="1">
    <citation type="journal article" date="2016" name="Nat. Commun.">
        <title>Thousands of microbial genomes shed light on interconnected biogeochemical processes in an aquifer system.</title>
        <authorList>
            <person name="Anantharaman K."/>
            <person name="Brown C.T."/>
            <person name="Hug L.A."/>
            <person name="Sharon I."/>
            <person name="Castelle C.J."/>
            <person name="Probst A.J."/>
            <person name="Thomas B.C."/>
            <person name="Singh A."/>
            <person name="Wilkins M.J."/>
            <person name="Karaoz U."/>
            <person name="Brodie E.L."/>
            <person name="Williams K.H."/>
            <person name="Hubbard S.S."/>
            <person name="Banfield J.F."/>
        </authorList>
    </citation>
    <scope>NUCLEOTIDE SEQUENCE [LARGE SCALE GENOMIC DNA]</scope>
</reference>
<keyword evidence="4" id="KW-0804">Transcription</keyword>
<evidence type="ECO:0008006" key="9">
    <source>
        <dbReference type="Google" id="ProtNLM"/>
    </source>
</evidence>
<dbReference type="InterPro" id="IPR036388">
    <property type="entry name" value="WH-like_DNA-bd_sf"/>
</dbReference>
<dbReference type="AlphaFoldDB" id="A0A1F4PN03"/>
<evidence type="ECO:0000313" key="8">
    <source>
        <dbReference type="Proteomes" id="UP000179010"/>
    </source>
</evidence>
<evidence type="ECO:0000313" key="7">
    <source>
        <dbReference type="EMBL" id="OGB85034.1"/>
    </source>
</evidence>
<proteinExistence type="inferred from homology"/>
<dbReference type="SUPFAM" id="SSF88659">
    <property type="entry name" value="Sigma3 and sigma4 domains of RNA polymerase sigma factors"/>
    <property type="match status" value="1"/>
</dbReference>
<dbReference type="GO" id="GO:0003677">
    <property type="term" value="F:DNA binding"/>
    <property type="evidence" value="ECO:0007669"/>
    <property type="project" value="InterPro"/>
</dbReference>
<feature type="domain" description="RNA polymerase sigma factor 70 region 4 type 2" evidence="6">
    <location>
        <begin position="126"/>
        <end position="177"/>
    </location>
</feature>
<keyword evidence="2" id="KW-0805">Transcription regulation</keyword>
<gene>
    <name evidence="7" type="ORF">A2994_00245</name>
</gene>
<dbReference type="SUPFAM" id="SSF88946">
    <property type="entry name" value="Sigma2 domain of RNA polymerase sigma factors"/>
    <property type="match status" value="1"/>
</dbReference>
<comment type="caution">
    <text evidence="7">The sequence shown here is derived from an EMBL/GenBank/DDBJ whole genome shotgun (WGS) entry which is preliminary data.</text>
</comment>
<dbReference type="InterPro" id="IPR013325">
    <property type="entry name" value="RNA_pol_sigma_r2"/>
</dbReference>
<dbReference type="InterPro" id="IPR013249">
    <property type="entry name" value="RNA_pol_sigma70_r4_t2"/>
</dbReference>
<evidence type="ECO:0000256" key="4">
    <source>
        <dbReference type="ARBA" id="ARBA00023163"/>
    </source>
</evidence>
<keyword evidence="3" id="KW-0731">Sigma factor</keyword>
<dbReference type="STRING" id="1798539.A2994_00245"/>
<organism evidence="7 8">
    <name type="scientific">candidate division Kazan bacterium RIFCSPLOWO2_01_FULL_48_13</name>
    <dbReference type="NCBI Taxonomy" id="1798539"/>
    <lineage>
        <taxon>Bacteria</taxon>
        <taxon>Bacteria division Kazan-3B-28</taxon>
    </lineage>
</organism>
<dbReference type="GO" id="GO:0006352">
    <property type="term" value="P:DNA-templated transcription initiation"/>
    <property type="evidence" value="ECO:0007669"/>
    <property type="project" value="InterPro"/>
</dbReference>
<comment type="similarity">
    <text evidence="1">Belongs to the sigma-70 factor family. ECF subfamily.</text>
</comment>
<feature type="domain" description="RNA polymerase sigma-70 region 2" evidence="5">
    <location>
        <begin position="35"/>
        <end position="94"/>
    </location>
</feature>
<name>A0A1F4PN03_UNCK3</name>
<evidence type="ECO:0000256" key="3">
    <source>
        <dbReference type="ARBA" id="ARBA00023082"/>
    </source>
</evidence>
<dbReference type="Pfam" id="PF04542">
    <property type="entry name" value="Sigma70_r2"/>
    <property type="match status" value="1"/>
</dbReference>
<evidence type="ECO:0000256" key="1">
    <source>
        <dbReference type="ARBA" id="ARBA00010641"/>
    </source>
</evidence>
<evidence type="ECO:0000259" key="6">
    <source>
        <dbReference type="Pfam" id="PF08281"/>
    </source>
</evidence>
<dbReference type="Proteomes" id="UP000179010">
    <property type="component" value="Unassembled WGS sequence"/>
</dbReference>
<dbReference type="NCBIfam" id="TIGR02937">
    <property type="entry name" value="sigma70-ECF"/>
    <property type="match status" value="1"/>
</dbReference>